<comment type="caution">
    <text evidence="3">The sequence shown here is derived from an EMBL/GenBank/DDBJ whole genome shotgun (WGS) entry which is preliminary data.</text>
</comment>
<dbReference type="InterPro" id="IPR051218">
    <property type="entry name" value="Sec_MonoDiacylglyc_Lipase"/>
</dbReference>
<evidence type="ECO:0000313" key="4">
    <source>
        <dbReference type="Proteomes" id="UP000193498"/>
    </source>
</evidence>
<dbReference type="GO" id="GO:0006629">
    <property type="term" value="P:lipid metabolic process"/>
    <property type="evidence" value="ECO:0007669"/>
    <property type="project" value="InterPro"/>
</dbReference>
<dbReference type="GO" id="GO:0016787">
    <property type="term" value="F:hydrolase activity"/>
    <property type="evidence" value="ECO:0007669"/>
    <property type="project" value="UniProtKB-KW"/>
</dbReference>
<dbReference type="OrthoDB" id="426718at2759"/>
<dbReference type="PANTHER" id="PTHR45856">
    <property type="entry name" value="ALPHA/BETA-HYDROLASES SUPERFAMILY PROTEIN"/>
    <property type="match status" value="1"/>
</dbReference>
<dbReference type="PANTHER" id="PTHR45856:SF25">
    <property type="entry name" value="FUNGAL LIPASE-LIKE DOMAIN-CONTAINING PROTEIN"/>
    <property type="match status" value="1"/>
</dbReference>
<feature type="chain" id="PRO_5011011814" evidence="1">
    <location>
        <begin position="20"/>
        <end position="318"/>
    </location>
</feature>
<keyword evidence="3" id="KW-0378">Hydrolase</keyword>
<evidence type="ECO:0000259" key="2">
    <source>
        <dbReference type="Pfam" id="PF01764"/>
    </source>
</evidence>
<dbReference type="InterPro" id="IPR002921">
    <property type="entry name" value="Fungal_lipase-type"/>
</dbReference>
<proteinExistence type="predicted"/>
<dbReference type="SUPFAM" id="SSF53474">
    <property type="entry name" value="alpha/beta-Hydrolases"/>
    <property type="match status" value="1"/>
</dbReference>
<keyword evidence="1" id="KW-0732">Signal</keyword>
<dbReference type="Gene3D" id="3.40.50.1820">
    <property type="entry name" value="alpha/beta hydrolase"/>
    <property type="match status" value="1"/>
</dbReference>
<protein>
    <submittedName>
        <fullName evidence="3">Alpha/beta-hydrolase</fullName>
    </submittedName>
</protein>
<dbReference type="AlphaFoldDB" id="A0A1Y1YE68"/>
<evidence type="ECO:0000313" key="3">
    <source>
        <dbReference type="EMBL" id="ORX96320.1"/>
    </source>
</evidence>
<evidence type="ECO:0000256" key="1">
    <source>
        <dbReference type="SAM" id="SignalP"/>
    </source>
</evidence>
<name>A0A1Y1YE68_9FUNG</name>
<organism evidence="3 4">
    <name type="scientific">Basidiobolus meristosporus CBS 931.73</name>
    <dbReference type="NCBI Taxonomy" id="1314790"/>
    <lineage>
        <taxon>Eukaryota</taxon>
        <taxon>Fungi</taxon>
        <taxon>Fungi incertae sedis</taxon>
        <taxon>Zoopagomycota</taxon>
        <taxon>Entomophthoromycotina</taxon>
        <taxon>Basidiobolomycetes</taxon>
        <taxon>Basidiobolales</taxon>
        <taxon>Basidiobolaceae</taxon>
        <taxon>Basidiobolus</taxon>
    </lineage>
</organism>
<keyword evidence="4" id="KW-1185">Reference proteome</keyword>
<gene>
    <name evidence="3" type="ORF">K493DRAFT_300970</name>
</gene>
<feature type="signal peptide" evidence="1">
    <location>
        <begin position="1"/>
        <end position="19"/>
    </location>
</feature>
<reference evidence="3 4" key="1">
    <citation type="submission" date="2016-07" db="EMBL/GenBank/DDBJ databases">
        <title>Pervasive Adenine N6-methylation of Active Genes in Fungi.</title>
        <authorList>
            <consortium name="DOE Joint Genome Institute"/>
            <person name="Mondo S.J."/>
            <person name="Dannebaum R.O."/>
            <person name="Kuo R.C."/>
            <person name="Labutti K."/>
            <person name="Haridas S."/>
            <person name="Kuo A."/>
            <person name="Salamov A."/>
            <person name="Ahrendt S.R."/>
            <person name="Lipzen A."/>
            <person name="Sullivan W."/>
            <person name="Andreopoulos W.B."/>
            <person name="Clum A."/>
            <person name="Lindquist E."/>
            <person name="Daum C."/>
            <person name="Ramamoorthy G.K."/>
            <person name="Gryganskyi A."/>
            <person name="Culley D."/>
            <person name="Magnuson J.K."/>
            <person name="James T.Y."/>
            <person name="O'Malley M.A."/>
            <person name="Stajich J.E."/>
            <person name="Spatafora J.W."/>
            <person name="Visel A."/>
            <person name="Grigoriev I.V."/>
        </authorList>
    </citation>
    <scope>NUCLEOTIDE SEQUENCE [LARGE SCALE GENOMIC DNA]</scope>
    <source>
        <strain evidence="3 4">CBS 931.73</strain>
    </source>
</reference>
<feature type="domain" description="Fungal lipase-type" evidence="2">
    <location>
        <begin position="96"/>
        <end position="258"/>
    </location>
</feature>
<dbReference type="Proteomes" id="UP000193498">
    <property type="component" value="Unassembled WGS sequence"/>
</dbReference>
<accession>A0A1Y1YE68</accession>
<dbReference type="Pfam" id="PF01764">
    <property type="entry name" value="Lipase_3"/>
    <property type="match status" value="1"/>
</dbReference>
<dbReference type="InterPro" id="IPR029058">
    <property type="entry name" value="AB_hydrolase_fold"/>
</dbReference>
<dbReference type="STRING" id="1314790.A0A1Y1YE68"/>
<dbReference type="InParanoid" id="A0A1Y1YE68"/>
<sequence length="318" mass="35410">MKWLPSLFSLLTLSGTVWAAPIIKRQDRPVLSGSDLGILKAHAKYASAAYCPQTKVESWTCGQDCQGQLNVTSYFSDEGSGIAGYLGYSKPERKIVISFRGSSNWSNWAKNLAFAKDKFVYPTATDKVKVHSGFYTTYTSVEKKVRLGLKDILTTLKNETEPYKLVITGHSLGGSVAAFCAMDIKRYYLNPKSEKCFKPDLLIIDRSQIYLHTFGQPRTGNLEFAQLVYETFGKNTTYATLARITNKNDPVPRLPPQNFGYIHHPHEVYIRKDASTVACDDVINGKVSEDSSCINSVFLPVGFSSHSTYWDISFGASC</sequence>
<dbReference type="CDD" id="cd00519">
    <property type="entry name" value="Lipase_3"/>
    <property type="match status" value="1"/>
</dbReference>
<dbReference type="EMBL" id="MCFE01000157">
    <property type="protein sequence ID" value="ORX96320.1"/>
    <property type="molecule type" value="Genomic_DNA"/>
</dbReference>